<keyword evidence="2" id="KW-1185">Reference proteome</keyword>
<dbReference type="EMBL" id="JADBEM010000001">
    <property type="protein sequence ID" value="MBE1604298.1"/>
    <property type="molecule type" value="Genomic_DNA"/>
</dbReference>
<gene>
    <name evidence="1" type="ORF">HEB94_001146</name>
</gene>
<organism evidence="1 2">
    <name type="scientific">Actinopolymorpha pittospori</name>
    <dbReference type="NCBI Taxonomy" id="648752"/>
    <lineage>
        <taxon>Bacteria</taxon>
        <taxon>Bacillati</taxon>
        <taxon>Actinomycetota</taxon>
        <taxon>Actinomycetes</taxon>
        <taxon>Propionibacteriales</taxon>
        <taxon>Actinopolymorphaceae</taxon>
        <taxon>Actinopolymorpha</taxon>
    </lineage>
</organism>
<dbReference type="AlphaFoldDB" id="A0A927MS90"/>
<evidence type="ECO:0000313" key="2">
    <source>
        <dbReference type="Proteomes" id="UP000638648"/>
    </source>
</evidence>
<sequence>MAQALAAMPSVQIPDRGLIVEQLAPVGAAPEFAAGVAALQAPAETPAALNAAFEELTRTFADIYVTYGRGNPIGLVHAVTAPTAVHSILDHLPPTVWRASHDALWHVCAALYTAYAHGKPRDDAPTGPGQDPDVSVAKAVASGDEHAIKLAEACLRQYRATSAPAYLYAASRGMYAAA</sequence>
<accession>A0A927MS90</accession>
<comment type="caution">
    <text evidence="1">The sequence shown here is derived from an EMBL/GenBank/DDBJ whole genome shotgun (WGS) entry which is preliminary data.</text>
</comment>
<name>A0A927MS90_9ACTN</name>
<dbReference type="RefSeq" id="WP_337917481.1">
    <property type="nucleotide sequence ID" value="NZ_BAABJL010000045.1"/>
</dbReference>
<reference evidence="1" key="1">
    <citation type="submission" date="2020-10" db="EMBL/GenBank/DDBJ databases">
        <title>Sequencing the genomes of 1000 actinobacteria strains.</title>
        <authorList>
            <person name="Klenk H.-P."/>
        </authorList>
    </citation>
    <scope>NUCLEOTIDE SEQUENCE</scope>
    <source>
        <strain evidence="1">DSM 45354</strain>
    </source>
</reference>
<dbReference type="Proteomes" id="UP000638648">
    <property type="component" value="Unassembled WGS sequence"/>
</dbReference>
<evidence type="ECO:0000313" key="1">
    <source>
        <dbReference type="EMBL" id="MBE1604298.1"/>
    </source>
</evidence>
<proteinExistence type="predicted"/>
<protein>
    <submittedName>
        <fullName evidence="1">Uncharacterized protein</fullName>
    </submittedName>
</protein>